<keyword evidence="3" id="KW-1185">Reference proteome</keyword>
<dbReference type="AlphaFoldDB" id="A0A4C1VM87"/>
<dbReference type="Proteomes" id="UP000299102">
    <property type="component" value="Unassembled WGS sequence"/>
</dbReference>
<organism evidence="2 3">
    <name type="scientific">Eumeta variegata</name>
    <name type="common">Bagworm moth</name>
    <name type="synonym">Eumeta japonica</name>
    <dbReference type="NCBI Taxonomy" id="151549"/>
    <lineage>
        <taxon>Eukaryota</taxon>
        <taxon>Metazoa</taxon>
        <taxon>Ecdysozoa</taxon>
        <taxon>Arthropoda</taxon>
        <taxon>Hexapoda</taxon>
        <taxon>Insecta</taxon>
        <taxon>Pterygota</taxon>
        <taxon>Neoptera</taxon>
        <taxon>Endopterygota</taxon>
        <taxon>Lepidoptera</taxon>
        <taxon>Glossata</taxon>
        <taxon>Ditrysia</taxon>
        <taxon>Tineoidea</taxon>
        <taxon>Psychidae</taxon>
        <taxon>Oiketicinae</taxon>
        <taxon>Eumeta</taxon>
    </lineage>
</organism>
<evidence type="ECO:0000313" key="3">
    <source>
        <dbReference type="Proteomes" id="UP000299102"/>
    </source>
</evidence>
<gene>
    <name evidence="2" type="ORF">EVAR_95614_1</name>
</gene>
<reference evidence="2 3" key="1">
    <citation type="journal article" date="2019" name="Commun. Biol.">
        <title>The bagworm genome reveals a unique fibroin gene that provides high tensile strength.</title>
        <authorList>
            <person name="Kono N."/>
            <person name="Nakamura H."/>
            <person name="Ohtoshi R."/>
            <person name="Tomita M."/>
            <person name="Numata K."/>
            <person name="Arakawa K."/>
        </authorList>
    </citation>
    <scope>NUCLEOTIDE SEQUENCE [LARGE SCALE GENOMIC DNA]</scope>
</reference>
<evidence type="ECO:0000256" key="1">
    <source>
        <dbReference type="SAM" id="MobiDB-lite"/>
    </source>
</evidence>
<feature type="compositionally biased region" description="Basic and acidic residues" evidence="1">
    <location>
        <begin position="85"/>
        <end position="105"/>
    </location>
</feature>
<name>A0A4C1VM87_EUMVA</name>
<evidence type="ECO:0000313" key="2">
    <source>
        <dbReference type="EMBL" id="GBP38994.1"/>
    </source>
</evidence>
<accession>A0A4C1VM87</accession>
<proteinExistence type="predicted"/>
<feature type="region of interest" description="Disordered" evidence="1">
    <location>
        <begin position="80"/>
        <end position="105"/>
    </location>
</feature>
<protein>
    <submittedName>
        <fullName evidence="2">Uncharacterized protein</fullName>
    </submittedName>
</protein>
<sequence length="105" mass="11913">MRSPSRSKWQTIYACKTRKITKIAISIWSVNLREYSPFQRSLGAKTVCGLGVQTVRSPEYITRMDARSLTAAARCILRGTPHTHTRAEPDTTERDSKEHCHAVTH</sequence>
<comment type="caution">
    <text evidence="2">The sequence shown here is derived from an EMBL/GenBank/DDBJ whole genome shotgun (WGS) entry which is preliminary data.</text>
</comment>
<dbReference type="EMBL" id="BGZK01000357">
    <property type="protein sequence ID" value="GBP38994.1"/>
    <property type="molecule type" value="Genomic_DNA"/>
</dbReference>